<accession>A0AAN7YMR0</accession>
<dbReference type="InterPro" id="IPR019680">
    <property type="entry name" value="Mediator_Med1"/>
</dbReference>
<reference evidence="10" key="1">
    <citation type="submission" date="2023-08" db="EMBL/GenBank/DDBJ databases">
        <title>Black Yeasts Isolated from many extreme environments.</title>
        <authorList>
            <person name="Coleine C."/>
            <person name="Stajich J.E."/>
            <person name="Selbmann L."/>
        </authorList>
    </citation>
    <scope>NUCLEOTIDE SEQUENCE</scope>
    <source>
        <strain evidence="10">CCFEE 5401</strain>
    </source>
</reference>
<dbReference type="GO" id="GO:0016592">
    <property type="term" value="C:mediator complex"/>
    <property type="evidence" value="ECO:0007669"/>
    <property type="project" value="InterPro"/>
</dbReference>
<dbReference type="AlphaFoldDB" id="A0AAN7YMR0"/>
<evidence type="ECO:0000256" key="1">
    <source>
        <dbReference type="ARBA" id="ARBA00004123"/>
    </source>
</evidence>
<dbReference type="EMBL" id="JAVRRL010000109">
    <property type="protein sequence ID" value="KAK5107722.1"/>
    <property type="molecule type" value="Genomic_DNA"/>
</dbReference>
<keyword evidence="5 7" id="KW-0804">Transcription</keyword>
<name>A0AAN7YMR0_9PEZI</name>
<feature type="compositionally biased region" description="Polar residues" evidence="8">
    <location>
        <begin position="54"/>
        <end position="69"/>
    </location>
</feature>
<dbReference type="Proteomes" id="UP001310890">
    <property type="component" value="Unassembled WGS sequence"/>
</dbReference>
<dbReference type="PANTHER" id="PTHR35041:SF4">
    <property type="entry name" value="MEDIATOR OF RNA POLYMERASE II TRANSCRIPTION SUBUNIT 1"/>
    <property type="match status" value="1"/>
</dbReference>
<comment type="function">
    <text evidence="7">Component of the Mediator complex, a coactivator involved in the regulated transcription of nearly all RNA polymerase II-dependent genes. Mediator functions as a bridge to convey information from gene-specific regulatory proteins to the basal RNA polymerase II transcription machinery. Mediator is recruited to promoters by direct interactions with regulatory proteins and serves as a scaffold for the assembly of a functional preinitiation complex with RNA polymerase II and the general transcription factors.</text>
</comment>
<evidence type="ECO:0000313" key="10">
    <source>
        <dbReference type="EMBL" id="KAK5107722.1"/>
    </source>
</evidence>
<evidence type="ECO:0000256" key="5">
    <source>
        <dbReference type="ARBA" id="ARBA00023163"/>
    </source>
</evidence>
<keyword evidence="6 7" id="KW-0539">Nucleus</keyword>
<dbReference type="PANTHER" id="PTHR35041">
    <property type="entry name" value="MEDIATOR OF RNA POLYMERASE II TRANSCRIPTION SUBUNIT 1"/>
    <property type="match status" value="1"/>
</dbReference>
<evidence type="ECO:0000256" key="2">
    <source>
        <dbReference type="ARBA" id="ARBA00006210"/>
    </source>
</evidence>
<dbReference type="GO" id="GO:0003712">
    <property type="term" value="F:transcription coregulator activity"/>
    <property type="evidence" value="ECO:0007669"/>
    <property type="project" value="InterPro"/>
</dbReference>
<feature type="compositionally biased region" description="Low complexity" evidence="8">
    <location>
        <begin position="33"/>
        <end position="44"/>
    </location>
</feature>
<evidence type="ECO:0000256" key="4">
    <source>
        <dbReference type="ARBA" id="ARBA00023159"/>
    </source>
</evidence>
<protein>
    <recommendedName>
        <fullName evidence="7">Mediator of RNA polymerase II transcription subunit 1</fullName>
    </recommendedName>
    <alternativeName>
        <fullName evidence="7">Mediator complex subunit 1</fullName>
    </alternativeName>
</protein>
<feature type="region of interest" description="Disordered" evidence="8">
    <location>
        <begin position="1"/>
        <end position="71"/>
    </location>
</feature>
<sequence length="679" mass="73963">MATPTSSHPVQPGSASRRAAAHVSTPSLLALNSPAPRSVPSPAATRKEGKTPINHPTGSSQGSSKTIGSTPMFYGLSQTGNTASPIANMLSFGTPLGLGIESTTPGQLHMHTPAFGGMPMSLTMSELGMTPGAATQRRNEDDERRTKMRRVLRKIGHKSGRVTEEGILRVSRRIGFEDTHGDDKSLANRLISTAGKKVLVEIKLKDLKVERITIVLDTENARAASQNDALEKVLMHDLQETDDSEIDVDLSRFAANMSRLARIDRLSSHHLNTFEALSGIYTSLSRLYDQEMLDSNDLEVLLAKSGKPTLHADDRIGVAIRYWQRRDHSPEDKNMALPCDAHKLDIEIERSVGAIFPTLRISENWLPDPLELSTDASQDHIPWLDPPSTLMPVDAEGDGIAGTGEEKVPDLHFTAKLEPPLVLPWHMATNVLQSFGLQPPTIFVYPPAWHTMVLDISATTPFNAGGDSLISSEQSVLTMRNGEAIDNTHIYSLDIAKPDGGYLLNELPFSHPRQLVELLPTLRQWARFTRLFHDLFGVASKPRTKTNPDHSTAIPGISTVDELLNPPAMVKPDTLTLDSLLTPPVTPRAEEKVAISISIATTPTPTVSLTFPSRKLETMCNVILQVQSNGIIAVVGSSKVIGDGQVESHDDEAAKKRLAEALERCGDVGVWIEWLRGAA</sequence>
<evidence type="ECO:0000256" key="7">
    <source>
        <dbReference type="RuleBase" id="RU364059"/>
    </source>
</evidence>
<dbReference type="Pfam" id="PF10744">
    <property type="entry name" value="Med1"/>
    <property type="match status" value="1"/>
</dbReference>
<organism evidence="10 11">
    <name type="scientific">Meristemomyces frigidus</name>
    <dbReference type="NCBI Taxonomy" id="1508187"/>
    <lineage>
        <taxon>Eukaryota</taxon>
        <taxon>Fungi</taxon>
        <taxon>Dikarya</taxon>
        <taxon>Ascomycota</taxon>
        <taxon>Pezizomycotina</taxon>
        <taxon>Dothideomycetes</taxon>
        <taxon>Dothideomycetidae</taxon>
        <taxon>Mycosphaerellales</taxon>
        <taxon>Teratosphaeriaceae</taxon>
        <taxon>Meristemomyces</taxon>
    </lineage>
</organism>
<evidence type="ECO:0000313" key="11">
    <source>
        <dbReference type="Proteomes" id="UP001310890"/>
    </source>
</evidence>
<evidence type="ECO:0000256" key="8">
    <source>
        <dbReference type="SAM" id="MobiDB-lite"/>
    </source>
</evidence>
<dbReference type="GO" id="GO:0045944">
    <property type="term" value="P:positive regulation of transcription by RNA polymerase II"/>
    <property type="evidence" value="ECO:0007669"/>
    <property type="project" value="UniProtKB-ARBA"/>
</dbReference>
<keyword evidence="3 7" id="KW-0805">Transcription regulation</keyword>
<comment type="subcellular location">
    <subcellularLocation>
        <location evidence="1 7">Nucleus</location>
    </subcellularLocation>
</comment>
<feature type="domain" description="Mediator complex subunit Med1" evidence="9">
    <location>
        <begin position="151"/>
        <end position="536"/>
    </location>
</feature>
<gene>
    <name evidence="10" type="ORF">LTR62_000744</name>
</gene>
<evidence type="ECO:0000259" key="9">
    <source>
        <dbReference type="Pfam" id="PF10744"/>
    </source>
</evidence>
<proteinExistence type="inferred from homology"/>
<evidence type="ECO:0000256" key="3">
    <source>
        <dbReference type="ARBA" id="ARBA00023015"/>
    </source>
</evidence>
<keyword evidence="4 7" id="KW-0010">Activator</keyword>
<evidence type="ECO:0000256" key="6">
    <source>
        <dbReference type="ARBA" id="ARBA00023242"/>
    </source>
</evidence>
<comment type="caution">
    <text evidence="10">The sequence shown here is derived from an EMBL/GenBank/DDBJ whole genome shotgun (WGS) entry which is preliminary data.</text>
</comment>
<comment type="similarity">
    <text evidence="2 7">Belongs to the Mediator complex subunit 1 family.</text>
</comment>